<comment type="caution">
    <text evidence="2">The sequence shown here is derived from an EMBL/GenBank/DDBJ whole genome shotgun (WGS) entry which is preliminary data.</text>
</comment>
<evidence type="ECO:0000313" key="3">
    <source>
        <dbReference type="Proteomes" id="UP001259572"/>
    </source>
</evidence>
<organism evidence="2 3">
    <name type="scientific">Sphingosinicella rhizophila</name>
    <dbReference type="NCBI Taxonomy" id="3050082"/>
    <lineage>
        <taxon>Bacteria</taxon>
        <taxon>Pseudomonadati</taxon>
        <taxon>Pseudomonadota</taxon>
        <taxon>Alphaproteobacteria</taxon>
        <taxon>Sphingomonadales</taxon>
        <taxon>Sphingosinicellaceae</taxon>
        <taxon>Sphingosinicella</taxon>
    </lineage>
</organism>
<dbReference type="RefSeq" id="WP_315726111.1">
    <property type="nucleotide sequence ID" value="NZ_JAVUPU010000004.1"/>
</dbReference>
<keyword evidence="3" id="KW-1185">Reference proteome</keyword>
<feature type="region of interest" description="Disordered" evidence="1">
    <location>
        <begin position="1"/>
        <end position="46"/>
    </location>
</feature>
<evidence type="ECO:0000313" key="2">
    <source>
        <dbReference type="EMBL" id="MDT9599317.1"/>
    </source>
</evidence>
<accession>A0ABU3Q7D5</accession>
<proteinExistence type="predicted"/>
<name>A0ABU3Q7D5_9SPHN</name>
<dbReference type="Proteomes" id="UP001259572">
    <property type="component" value="Unassembled WGS sequence"/>
</dbReference>
<evidence type="ECO:0000256" key="1">
    <source>
        <dbReference type="SAM" id="MobiDB-lite"/>
    </source>
</evidence>
<dbReference type="EMBL" id="JAVUPU010000004">
    <property type="protein sequence ID" value="MDT9599317.1"/>
    <property type="molecule type" value="Genomic_DNA"/>
</dbReference>
<protein>
    <submittedName>
        <fullName evidence="2">Uncharacterized protein</fullName>
    </submittedName>
</protein>
<reference evidence="2 3" key="1">
    <citation type="submission" date="2023-05" db="EMBL/GenBank/DDBJ databases">
        <authorList>
            <person name="Guo Y."/>
        </authorList>
    </citation>
    <scope>NUCLEOTIDE SEQUENCE [LARGE SCALE GENOMIC DNA]</scope>
    <source>
        <strain evidence="2 3">GR2756</strain>
    </source>
</reference>
<feature type="compositionally biased region" description="Basic and acidic residues" evidence="1">
    <location>
        <begin position="1"/>
        <end position="14"/>
    </location>
</feature>
<sequence length="46" mass="5152">MTKSDDERAKRLAEALRQNLRRRKAQARGEPPSDSAPQIPPGEADH</sequence>
<gene>
    <name evidence="2" type="ORF">RQX22_10185</name>
</gene>